<dbReference type="PANTHER" id="PTHR20929">
    <property type="entry name" value="LUNG ADENOMA SUSCEPTIBILITY 1-RELATED"/>
    <property type="match status" value="1"/>
</dbReference>
<dbReference type="InterPro" id="IPR023247">
    <property type="entry name" value="IC97/Dnai7-like"/>
</dbReference>
<evidence type="ECO:0000313" key="7">
    <source>
        <dbReference type="Proteomes" id="UP001431783"/>
    </source>
</evidence>
<feature type="region of interest" description="Disordered" evidence="3">
    <location>
        <begin position="204"/>
        <end position="227"/>
    </location>
</feature>
<name>A0AAW1UTL8_9CUCU</name>
<comment type="caution">
    <text evidence="6">The sequence shown here is derived from an EMBL/GenBank/DDBJ whole genome shotgun (WGS) entry which is preliminary data.</text>
</comment>
<dbReference type="Pfam" id="PF15927">
    <property type="entry name" value="Casc1_N"/>
    <property type="match status" value="1"/>
</dbReference>
<dbReference type="EMBL" id="JARQZJ010000092">
    <property type="protein sequence ID" value="KAK9884184.1"/>
    <property type="molecule type" value="Genomic_DNA"/>
</dbReference>
<feature type="domain" description="IC97/Casc1 N-terminal" evidence="5">
    <location>
        <begin position="308"/>
        <end position="499"/>
    </location>
</feature>
<feature type="compositionally biased region" description="Basic residues" evidence="3">
    <location>
        <begin position="213"/>
        <end position="223"/>
    </location>
</feature>
<evidence type="ECO:0000256" key="3">
    <source>
        <dbReference type="SAM" id="MobiDB-lite"/>
    </source>
</evidence>
<dbReference type="Pfam" id="PF12366">
    <property type="entry name" value="Casc1_C"/>
    <property type="match status" value="1"/>
</dbReference>
<gene>
    <name evidence="6" type="ORF">WA026_005138</name>
</gene>
<dbReference type="PANTHER" id="PTHR20929:SF11">
    <property type="entry name" value="DYNEIN AXONEMAL INTERMEDIATE CHAIN 7"/>
    <property type="match status" value="1"/>
</dbReference>
<evidence type="ECO:0000313" key="6">
    <source>
        <dbReference type="EMBL" id="KAK9884184.1"/>
    </source>
</evidence>
<organism evidence="6 7">
    <name type="scientific">Henosepilachna vigintioctopunctata</name>
    <dbReference type="NCBI Taxonomy" id="420089"/>
    <lineage>
        <taxon>Eukaryota</taxon>
        <taxon>Metazoa</taxon>
        <taxon>Ecdysozoa</taxon>
        <taxon>Arthropoda</taxon>
        <taxon>Hexapoda</taxon>
        <taxon>Insecta</taxon>
        <taxon>Pterygota</taxon>
        <taxon>Neoptera</taxon>
        <taxon>Endopterygota</taxon>
        <taxon>Coleoptera</taxon>
        <taxon>Polyphaga</taxon>
        <taxon>Cucujiformia</taxon>
        <taxon>Coccinelloidea</taxon>
        <taxon>Coccinellidae</taxon>
        <taxon>Epilachninae</taxon>
        <taxon>Epilachnini</taxon>
        <taxon>Henosepilachna</taxon>
    </lineage>
</organism>
<reference evidence="6 7" key="1">
    <citation type="submission" date="2023-03" db="EMBL/GenBank/DDBJ databases">
        <title>Genome insight into feeding habits of ladybird beetles.</title>
        <authorList>
            <person name="Li H.-S."/>
            <person name="Huang Y.-H."/>
            <person name="Pang H."/>
        </authorList>
    </citation>
    <scope>NUCLEOTIDE SEQUENCE [LARGE SCALE GENOMIC DNA]</scope>
    <source>
        <strain evidence="6">SYSU_2023b</strain>
        <tissue evidence="6">Whole body</tissue>
    </source>
</reference>
<feature type="compositionally biased region" description="Basic and acidic residues" evidence="3">
    <location>
        <begin position="16"/>
        <end position="28"/>
    </location>
</feature>
<feature type="region of interest" description="Disordered" evidence="3">
    <location>
        <begin position="1"/>
        <end position="28"/>
    </location>
</feature>
<dbReference type="GO" id="GO:0048487">
    <property type="term" value="F:beta-tubulin binding"/>
    <property type="evidence" value="ECO:0007669"/>
    <property type="project" value="TreeGrafter"/>
</dbReference>
<accession>A0AAW1UTL8</accession>
<keyword evidence="2" id="KW-0175">Coiled coil</keyword>
<protein>
    <submittedName>
        <fullName evidence="6">Uncharacterized protein</fullName>
    </submittedName>
</protein>
<proteinExistence type="inferred from homology"/>
<evidence type="ECO:0000256" key="2">
    <source>
        <dbReference type="SAM" id="Coils"/>
    </source>
</evidence>
<dbReference type="GO" id="GO:0005930">
    <property type="term" value="C:axoneme"/>
    <property type="evidence" value="ECO:0007669"/>
    <property type="project" value="TreeGrafter"/>
</dbReference>
<keyword evidence="7" id="KW-1185">Reference proteome</keyword>
<dbReference type="GO" id="GO:0008017">
    <property type="term" value="F:microtubule binding"/>
    <property type="evidence" value="ECO:0007669"/>
    <property type="project" value="TreeGrafter"/>
</dbReference>
<dbReference type="InterPro" id="IPR022110">
    <property type="entry name" value="CASC1_C"/>
</dbReference>
<feature type="coiled-coil region" evidence="2">
    <location>
        <begin position="293"/>
        <end position="340"/>
    </location>
</feature>
<dbReference type="InterPro" id="IPR031826">
    <property type="entry name" value="IC97/Casc1_N"/>
</dbReference>
<evidence type="ECO:0000256" key="1">
    <source>
        <dbReference type="ARBA" id="ARBA00024332"/>
    </source>
</evidence>
<feature type="domain" description="CASC1 C-terminal" evidence="4">
    <location>
        <begin position="813"/>
        <end position="985"/>
    </location>
</feature>
<comment type="similarity">
    <text evidence="1">Belongs to the DNAI7 family.</text>
</comment>
<dbReference type="Proteomes" id="UP001431783">
    <property type="component" value="Unassembled WGS sequence"/>
</dbReference>
<sequence>MNKMEIGPTVSLSKPEIQRSESKDIEKAAMDRKSEILTKYGSRLLIERSKAEMQRSESKDIEKAAMDRKSEILTKYGSRLLINRSKGHLAKSESRNIETSAMKRKSELLTKYGSRMLANSKVFQRRASSRFRRMSYKRLSLLPEIPTSGTALLEWTRNNMSFISTSELSVVSSVEDTTTEEVDLASLVSTERKLSKRKGIEIKDEPVKERKSPKQKKLKKSTTNRRSYDKEADVFDNTNLIRGLEDEIMTLFRKRKEEESLQEKIVHSKSEVTFSESNEPQTKTKKVVKRKKRRKAVKKAKKTAMELKLLEEQRAAEELAKQAELEALHQRLLLKRAQDEEEENMGRERNLLLKKKIQKVDGKHLKNVFEKERKEEWMHYINCVKVPEITKFDQLTLFVHKLELEFDEMSIQEVTDKIGTNLQLLDDLDEVKYQLLHDDHERISKLNWVIGILRKVQWATLERIVYRILLDINDNMVIDNLDYATFHHKSDYFILSLWLKQDWPISLPNPKKPSSPKVSIALPQVDVDVTLPPSLRDHKSAIMCYYLPYDHMSDSCSTYRPPIMSDFVKKDLLETNLCDRTLKNKYEYECYQRSQYIEKVVEHQTKHGSEKYPTPFVLLEETLEENIPLVPVQNLSPTADEYLEIAEDVQYERLFRNYITYVDHDEVNLREYHLIGGVFRINLLYHPPQRQQMVFFHMDIRNVLQTRKLDYIEYHADFPSHIPRSMSVYTSTSAKLSGKIKRLSRRSTRRAGKLKMDQIADSDELQSLKEMENMWIADMEAKKENLIVIRIRLPENIVYLEKPIICMWNEHMKVWETTNIYDAVHEDKDKKITFLATEFGIFGLAVRRYLNFPYRHWDIRPKSANSIAVTLVGAKVEVHLDITEWNIQITHLEYTDGGIIASDWLLSKVMTLPKLVKTLRLCGLDLFPDYDANCYYKDTSEKHWAMSYTTYYSMAMMAAVHNFASSKWNSRRNRRSVVLKVREFDHAENMNLLEPYLLIHITPLRCQPLICTEDDEVFFDEPPESYKFQPNLFHLLKSMVGTTNRARLKQFSQITVHTLAQFLVQSRILSFS</sequence>
<dbReference type="AlphaFoldDB" id="A0AAW1UTL8"/>
<evidence type="ECO:0000259" key="4">
    <source>
        <dbReference type="Pfam" id="PF12366"/>
    </source>
</evidence>
<evidence type="ECO:0000259" key="5">
    <source>
        <dbReference type="Pfam" id="PF15927"/>
    </source>
</evidence>